<accession>A0A2H3D4B2</accession>
<dbReference type="InParanoid" id="A0A2H3D4B2"/>
<sequence length="323" mass="36367">MSALVKPLKRFPHCFESTIGGGLRKYSGKLPRLESLTVNILPPPIDSWTSPPGDVGDVFIDAPDLRKVILHGVIERGSFAFPSQITHLAASFSAIHNLHTHSLLEELHLEEWYDDDFDFPRRITLPKVRRLSVSSLNVLRYLCLPSLEDLTCGRYFTGLTLFAPRYTDARVAGVIMRDFLHSSHCSLTSLATNSSFVDASDFFRETLPLLESLTSLAFVIDKDSERWFYDTLMSPNILPNLQCLVMRLPPDGMEDISQDTLSAMLASRGQHLLSVTIECPYMPYYDNVIILERLQPLRKVGVDVRADSSMLRDSIGIEFGQFA</sequence>
<dbReference type="STRING" id="47427.A0A2H3D4B2"/>
<proteinExistence type="predicted"/>
<reference evidence="2" key="1">
    <citation type="journal article" date="2017" name="Nat. Ecol. Evol.">
        <title>Genome expansion and lineage-specific genetic innovations in the forest pathogenic fungi Armillaria.</title>
        <authorList>
            <person name="Sipos G."/>
            <person name="Prasanna A.N."/>
            <person name="Walter M.C."/>
            <person name="O'Connor E."/>
            <person name="Balint B."/>
            <person name="Krizsan K."/>
            <person name="Kiss B."/>
            <person name="Hess J."/>
            <person name="Varga T."/>
            <person name="Slot J."/>
            <person name="Riley R."/>
            <person name="Boka B."/>
            <person name="Rigling D."/>
            <person name="Barry K."/>
            <person name="Lee J."/>
            <person name="Mihaltcheva S."/>
            <person name="LaButti K."/>
            <person name="Lipzen A."/>
            <person name="Waldron R."/>
            <person name="Moloney N.M."/>
            <person name="Sperisen C."/>
            <person name="Kredics L."/>
            <person name="Vagvoelgyi C."/>
            <person name="Patrignani A."/>
            <person name="Fitzpatrick D."/>
            <person name="Nagy I."/>
            <person name="Doyle S."/>
            <person name="Anderson J.B."/>
            <person name="Grigoriev I.V."/>
            <person name="Gueldener U."/>
            <person name="Muensterkoetter M."/>
            <person name="Nagy L.G."/>
        </authorList>
    </citation>
    <scope>NUCLEOTIDE SEQUENCE [LARGE SCALE GENOMIC DNA]</scope>
    <source>
        <strain evidence="2">Ar21-2</strain>
    </source>
</reference>
<gene>
    <name evidence="1" type="ORF">ARMGADRAFT_1032687</name>
</gene>
<dbReference type="EMBL" id="KZ293666">
    <property type="protein sequence ID" value="PBK90101.1"/>
    <property type="molecule type" value="Genomic_DNA"/>
</dbReference>
<protein>
    <recommendedName>
        <fullName evidence="3">F-box domain-containing protein</fullName>
    </recommendedName>
</protein>
<organism evidence="1 2">
    <name type="scientific">Armillaria gallica</name>
    <name type="common">Bulbous honey fungus</name>
    <name type="synonym">Armillaria bulbosa</name>
    <dbReference type="NCBI Taxonomy" id="47427"/>
    <lineage>
        <taxon>Eukaryota</taxon>
        <taxon>Fungi</taxon>
        <taxon>Dikarya</taxon>
        <taxon>Basidiomycota</taxon>
        <taxon>Agaricomycotina</taxon>
        <taxon>Agaricomycetes</taxon>
        <taxon>Agaricomycetidae</taxon>
        <taxon>Agaricales</taxon>
        <taxon>Marasmiineae</taxon>
        <taxon>Physalacriaceae</taxon>
        <taxon>Armillaria</taxon>
    </lineage>
</organism>
<evidence type="ECO:0008006" key="3">
    <source>
        <dbReference type="Google" id="ProtNLM"/>
    </source>
</evidence>
<keyword evidence="2" id="KW-1185">Reference proteome</keyword>
<dbReference type="AlphaFoldDB" id="A0A2H3D4B2"/>
<evidence type="ECO:0000313" key="2">
    <source>
        <dbReference type="Proteomes" id="UP000217790"/>
    </source>
</evidence>
<name>A0A2H3D4B2_ARMGA</name>
<dbReference type="Proteomes" id="UP000217790">
    <property type="component" value="Unassembled WGS sequence"/>
</dbReference>
<evidence type="ECO:0000313" key="1">
    <source>
        <dbReference type="EMBL" id="PBK90101.1"/>
    </source>
</evidence>